<proteinExistence type="predicted"/>
<protein>
    <submittedName>
        <fullName evidence="1">Uncharacterized protein</fullName>
    </submittedName>
</protein>
<sequence>MLLTFLIFAGWIFSKMERTFFWGSAFQVFGQGRGGMLKSAKRLKFQEMRRFDPLFLLTRLLVADYDITCILYIHEVRRVG</sequence>
<dbReference type="STRING" id="1805282.AUJ44_02195"/>
<gene>
    <name evidence="1" type="ORF">AUJ44_02195</name>
</gene>
<reference evidence="1 2" key="1">
    <citation type="journal article" date="2016" name="Environ. Microbiol.">
        <title>Genomic resolution of a cold subsurface aquifer community provides metabolic insights for novel microbes adapted to high CO concentrations.</title>
        <authorList>
            <person name="Probst A.J."/>
            <person name="Castelle C.J."/>
            <person name="Singh A."/>
            <person name="Brown C.T."/>
            <person name="Anantharaman K."/>
            <person name="Sharon I."/>
            <person name="Hug L.A."/>
            <person name="Burstein D."/>
            <person name="Emerson J.B."/>
            <person name="Thomas B.C."/>
            <person name="Banfield J.F."/>
        </authorList>
    </citation>
    <scope>NUCLEOTIDE SEQUENCE [LARGE SCALE GENOMIC DNA]</scope>
    <source>
        <strain evidence="1">CG1_02_47_685</strain>
    </source>
</reference>
<dbReference type="AlphaFoldDB" id="A0A1J4VBA4"/>
<dbReference type="Proteomes" id="UP000183206">
    <property type="component" value="Unassembled WGS sequence"/>
</dbReference>
<organism evidence="1 2">
    <name type="scientific">Candidatus Nomurabacteria bacterium CG1_02_47_685</name>
    <dbReference type="NCBI Taxonomy" id="1805282"/>
    <lineage>
        <taxon>Bacteria</taxon>
        <taxon>Candidatus Nomuraibacteriota</taxon>
    </lineage>
</organism>
<accession>A0A1J4VBA4</accession>
<comment type="caution">
    <text evidence="1">The sequence shown here is derived from an EMBL/GenBank/DDBJ whole genome shotgun (WGS) entry which is preliminary data.</text>
</comment>
<name>A0A1J4VBA4_9BACT</name>
<evidence type="ECO:0000313" key="1">
    <source>
        <dbReference type="EMBL" id="OIO32545.1"/>
    </source>
</evidence>
<dbReference type="EMBL" id="MNVO01000033">
    <property type="protein sequence ID" value="OIO32545.1"/>
    <property type="molecule type" value="Genomic_DNA"/>
</dbReference>
<evidence type="ECO:0000313" key="2">
    <source>
        <dbReference type="Proteomes" id="UP000183206"/>
    </source>
</evidence>